<dbReference type="CDD" id="cd00090">
    <property type="entry name" value="HTH_ARSR"/>
    <property type="match status" value="1"/>
</dbReference>
<dbReference type="EMBL" id="JAAIKR010000013">
    <property type="protein sequence ID" value="MBR9728893.1"/>
    <property type="molecule type" value="Genomic_DNA"/>
</dbReference>
<dbReference type="SMART" id="SM00418">
    <property type="entry name" value="HTH_ARSR"/>
    <property type="match status" value="1"/>
</dbReference>
<dbReference type="NCBIfam" id="NF033788">
    <property type="entry name" value="HTH_metalloreg"/>
    <property type="match status" value="1"/>
</dbReference>
<name>A0ABS5I4E1_9GAMM</name>
<dbReference type="PROSITE" id="PS50987">
    <property type="entry name" value="HTH_ARSR_2"/>
    <property type="match status" value="1"/>
</dbReference>
<evidence type="ECO:0000313" key="6">
    <source>
        <dbReference type="Proteomes" id="UP000811844"/>
    </source>
</evidence>
<dbReference type="InterPro" id="IPR036390">
    <property type="entry name" value="WH_DNA-bd_sf"/>
</dbReference>
<dbReference type="PRINTS" id="PR00778">
    <property type="entry name" value="HTHARSR"/>
</dbReference>
<gene>
    <name evidence="5" type="ORF">G3R48_12990</name>
</gene>
<dbReference type="Proteomes" id="UP000811844">
    <property type="component" value="Unassembled WGS sequence"/>
</dbReference>
<dbReference type="Gene3D" id="1.10.10.10">
    <property type="entry name" value="Winged helix-like DNA-binding domain superfamily/Winged helix DNA-binding domain"/>
    <property type="match status" value="1"/>
</dbReference>
<proteinExistence type="predicted"/>
<keyword evidence="3" id="KW-0804">Transcription</keyword>
<dbReference type="InterPro" id="IPR011991">
    <property type="entry name" value="ArsR-like_HTH"/>
</dbReference>
<protein>
    <submittedName>
        <fullName evidence="5">Winged helix-turn-helix transcriptional regulator</fullName>
    </submittedName>
</protein>
<dbReference type="SUPFAM" id="SSF46785">
    <property type="entry name" value="Winged helix' DNA-binding domain"/>
    <property type="match status" value="1"/>
</dbReference>
<accession>A0ABS5I4E1</accession>
<evidence type="ECO:0000256" key="3">
    <source>
        <dbReference type="ARBA" id="ARBA00023163"/>
    </source>
</evidence>
<dbReference type="InterPro" id="IPR001845">
    <property type="entry name" value="HTH_ArsR_DNA-bd_dom"/>
</dbReference>
<dbReference type="PANTHER" id="PTHR43132:SF2">
    <property type="entry name" value="ARSENICAL RESISTANCE OPERON REPRESSOR ARSR-RELATED"/>
    <property type="match status" value="1"/>
</dbReference>
<keyword evidence="2" id="KW-0238">DNA-binding</keyword>
<sequence>MKLEEMQANAAQAVNLLKAMGNENRLMILCLLHDKELSVTELNQQLAIPQSSLSQQLGALRREGFVNTRRASQTVYYSLSSTEVIEVIHTLHKLYCK</sequence>
<evidence type="ECO:0000256" key="1">
    <source>
        <dbReference type="ARBA" id="ARBA00023015"/>
    </source>
</evidence>
<dbReference type="PANTHER" id="PTHR43132">
    <property type="entry name" value="ARSENICAL RESISTANCE OPERON REPRESSOR ARSR-RELATED"/>
    <property type="match status" value="1"/>
</dbReference>
<feature type="domain" description="HTH arsR-type" evidence="4">
    <location>
        <begin position="3"/>
        <end position="97"/>
    </location>
</feature>
<dbReference type="RefSeq" id="WP_153665432.1">
    <property type="nucleotide sequence ID" value="NZ_JAAIKR010000013.1"/>
</dbReference>
<keyword evidence="1" id="KW-0805">Transcription regulation</keyword>
<evidence type="ECO:0000256" key="2">
    <source>
        <dbReference type="ARBA" id="ARBA00023125"/>
    </source>
</evidence>
<comment type="caution">
    <text evidence="5">The sequence shown here is derived from an EMBL/GenBank/DDBJ whole genome shotgun (WGS) entry which is preliminary data.</text>
</comment>
<organism evidence="5 6">
    <name type="scientific">Shewanella intestini</name>
    <dbReference type="NCBI Taxonomy" id="2017544"/>
    <lineage>
        <taxon>Bacteria</taxon>
        <taxon>Pseudomonadati</taxon>
        <taxon>Pseudomonadota</taxon>
        <taxon>Gammaproteobacteria</taxon>
        <taxon>Alteromonadales</taxon>
        <taxon>Shewanellaceae</taxon>
        <taxon>Shewanella</taxon>
    </lineage>
</organism>
<evidence type="ECO:0000259" key="4">
    <source>
        <dbReference type="PROSITE" id="PS50987"/>
    </source>
</evidence>
<keyword evidence="6" id="KW-1185">Reference proteome</keyword>
<dbReference type="InterPro" id="IPR051011">
    <property type="entry name" value="Metal_resp_trans_reg"/>
</dbReference>
<evidence type="ECO:0000313" key="5">
    <source>
        <dbReference type="EMBL" id="MBR9728893.1"/>
    </source>
</evidence>
<reference evidence="5 6" key="1">
    <citation type="submission" date="2020-02" db="EMBL/GenBank/DDBJ databases">
        <title>Shewanella WXL01 sp. nov., a marine bacterium isolated from green algae in Luhuitou Fringing Reef (Northern South China Sea).</title>
        <authorList>
            <person name="Wang X."/>
        </authorList>
    </citation>
    <scope>NUCLEOTIDE SEQUENCE [LARGE SCALE GENOMIC DNA]</scope>
    <source>
        <strain evidence="5 6">MCCC 1A01895</strain>
    </source>
</reference>
<dbReference type="InterPro" id="IPR036388">
    <property type="entry name" value="WH-like_DNA-bd_sf"/>
</dbReference>
<dbReference type="Pfam" id="PF01022">
    <property type="entry name" value="HTH_5"/>
    <property type="match status" value="1"/>
</dbReference>